<dbReference type="Pfam" id="PF20569">
    <property type="entry name" value="DUF6778"/>
    <property type="match status" value="1"/>
</dbReference>
<sequence length="208" mass="23028">MTLFRATLMMAAAALLSACAGGDIVSRNALANSELLSSKDGEFQPSVPLNRSYRVVDVRVEVPETLTSSEDNGIKPRVDILWQEDPAGDRHAQVRELMTAALEEGVAATEGSRDVVLDVVMTRFHALTKRTRYSIGGEHEVWMYVAVRDAETGELLEPARRIGFDHRISAAQALENEAQGLNQRLEITALVKDLIRQELTRPRDFLQG</sequence>
<evidence type="ECO:0008006" key="4">
    <source>
        <dbReference type="Google" id="ProtNLM"/>
    </source>
</evidence>
<dbReference type="EMBL" id="BMGI01000002">
    <property type="protein sequence ID" value="GGD33898.1"/>
    <property type="molecule type" value="Genomic_DNA"/>
</dbReference>
<comment type="caution">
    <text evidence="2">The sequence shown here is derived from an EMBL/GenBank/DDBJ whole genome shotgun (WGS) entry which is preliminary data.</text>
</comment>
<dbReference type="PROSITE" id="PS51257">
    <property type="entry name" value="PROKAR_LIPOPROTEIN"/>
    <property type="match status" value="1"/>
</dbReference>
<evidence type="ECO:0000256" key="1">
    <source>
        <dbReference type="SAM" id="SignalP"/>
    </source>
</evidence>
<reference evidence="3" key="1">
    <citation type="journal article" date="2019" name="Int. J. Syst. Evol. Microbiol.">
        <title>The Global Catalogue of Microorganisms (GCM) 10K type strain sequencing project: providing services to taxonomists for standard genome sequencing and annotation.</title>
        <authorList>
            <consortium name="The Broad Institute Genomics Platform"/>
            <consortium name="The Broad Institute Genome Sequencing Center for Infectious Disease"/>
            <person name="Wu L."/>
            <person name="Ma J."/>
        </authorList>
    </citation>
    <scope>NUCLEOTIDE SEQUENCE [LARGE SCALE GENOMIC DNA]</scope>
    <source>
        <strain evidence="3">CGMCC 1.12922</strain>
    </source>
</reference>
<feature type="signal peptide" evidence="1">
    <location>
        <begin position="1"/>
        <end position="20"/>
    </location>
</feature>
<dbReference type="Proteomes" id="UP000617355">
    <property type="component" value="Unassembled WGS sequence"/>
</dbReference>
<gene>
    <name evidence="2" type="ORF">GCM10011358_17430</name>
</gene>
<keyword evidence="1" id="KW-0732">Signal</keyword>
<dbReference type="RefSeq" id="WP_188527244.1">
    <property type="nucleotide sequence ID" value="NZ_BMGI01000002.1"/>
</dbReference>
<proteinExistence type="predicted"/>
<organism evidence="2 3">
    <name type="scientific">Sinisalibacter lacisalsi</name>
    <dbReference type="NCBI Taxonomy" id="1526570"/>
    <lineage>
        <taxon>Bacteria</taxon>
        <taxon>Pseudomonadati</taxon>
        <taxon>Pseudomonadota</taxon>
        <taxon>Alphaproteobacteria</taxon>
        <taxon>Rhodobacterales</taxon>
        <taxon>Roseobacteraceae</taxon>
        <taxon>Sinisalibacter</taxon>
    </lineage>
</organism>
<feature type="chain" id="PRO_5045944772" description="ABC-type transport auxiliary lipoprotein component domain-containing protein" evidence="1">
    <location>
        <begin position="21"/>
        <end position="208"/>
    </location>
</feature>
<protein>
    <recommendedName>
        <fullName evidence="4">ABC-type transport auxiliary lipoprotein component domain-containing protein</fullName>
    </recommendedName>
</protein>
<dbReference type="InterPro" id="IPR046705">
    <property type="entry name" value="DUF6778"/>
</dbReference>
<evidence type="ECO:0000313" key="2">
    <source>
        <dbReference type="EMBL" id="GGD33898.1"/>
    </source>
</evidence>
<keyword evidence="3" id="KW-1185">Reference proteome</keyword>
<accession>A0ABQ1QLK9</accession>
<evidence type="ECO:0000313" key="3">
    <source>
        <dbReference type="Proteomes" id="UP000617355"/>
    </source>
</evidence>
<name>A0ABQ1QLK9_9RHOB</name>